<evidence type="ECO:0000256" key="6">
    <source>
        <dbReference type="ARBA" id="ARBA00022692"/>
    </source>
</evidence>
<proteinExistence type="predicted"/>
<dbReference type="AlphaFoldDB" id="A0A6M7TMU4"/>
<keyword evidence="6" id="KW-0812">Transmembrane</keyword>
<keyword evidence="5" id="KW-0997">Cell inner membrane</keyword>
<comment type="subcellular location">
    <subcellularLocation>
        <location evidence="1">Cell membrane</location>
        <topology evidence="1">Multi-pass membrane protein</topology>
    </subcellularLocation>
</comment>
<evidence type="ECO:0000256" key="1">
    <source>
        <dbReference type="ARBA" id="ARBA00004651"/>
    </source>
</evidence>
<dbReference type="EMBL" id="QZXA01000001">
    <property type="protein sequence ID" value="RJT38218.1"/>
    <property type="molecule type" value="Genomic_DNA"/>
</dbReference>
<dbReference type="PANTHER" id="PTHR32196">
    <property type="entry name" value="ABC TRANSPORTER PERMEASE PROTEIN YPHD-RELATED-RELATED"/>
    <property type="match status" value="1"/>
</dbReference>
<dbReference type="InterPro" id="IPR001851">
    <property type="entry name" value="ABC_transp_permease"/>
</dbReference>
<dbReference type="GO" id="GO:0022857">
    <property type="term" value="F:transmembrane transporter activity"/>
    <property type="evidence" value="ECO:0007669"/>
    <property type="project" value="InterPro"/>
</dbReference>
<evidence type="ECO:0000256" key="3">
    <source>
        <dbReference type="ARBA" id="ARBA00022448"/>
    </source>
</evidence>
<reference evidence="11 12" key="1">
    <citation type="submission" date="2018-09" db="EMBL/GenBank/DDBJ databases">
        <title>Mesorhizobium carmichaelinearum sp. nov. isolated from Carmichaelinea spp. root nodules in New Zealand.</title>
        <authorList>
            <person name="De Meyer S.E."/>
        </authorList>
    </citation>
    <scope>NUCLEOTIDE SEQUENCE [LARGE SCALE GENOMIC DNA]</scope>
    <source>
        <strain evidence="11 12">LMG 28313</strain>
    </source>
</reference>
<name>A0A6M7TMU4_9HYPH</name>
<dbReference type="CDD" id="cd06579">
    <property type="entry name" value="TM_PBP1_transp_AraH_like"/>
    <property type="match status" value="1"/>
</dbReference>
<keyword evidence="3" id="KW-0813">Transport</keyword>
<comment type="caution">
    <text evidence="11">The sequence shown here is derived from an EMBL/GenBank/DDBJ whole genome shotgun (WGS) entry which is preliminary data.</text>
</comment>
<dbReference type="PANTHER" id="PTHR32196:SF71">
    <property type="entry name" value="AUTOINDUCER 2 IMPORT SYSTEM PERMEASE PROTEIN LSRD"/>
    <property type="match status" value="1"/>
</dbReference>
<evidence type="ECO:0000256" key="7">
    <source>
        <dbReference type="ARBA" id="ARBA00022989"/>
    </source>
</evidence>
<evidence type="ECO:0000256" key="4">
    <source>
        <dbReference type="ARBA" id="ARBA00022475"/>
    </source>
</evidence>
<evidence type="ECO:0000256" key="5">
    <source>
        <dbReference type="ARBA" id="ARBA00022519"/>
    </source>
</evidence>
<evidence type="ECO:0000313" key="12">
    <source>
        <dbReference type="Proteomes" id="UP000275530"/>
    </source>
</evidence>
<keyword evidence="12" id="KW-1185">Reference proteome</keyword>
<keyword evidence="8" id="KW-0472">Membrane</keyword>
<evidence type="ECO:0000256" key="8">
    <source>
        <dbReference type="ARBA" id="ARBA00023136"/>
    </source>
</evidence>
<evidence type="ECO:0000256" key="10">
    <source>
        <dbReference type="ARBA" id="ARBA00039381"/>
    </source>
</evidence>
<keyword evidence="4" id="KW-1003">Cell membrane</keyword>
<gene>
    <name evidence="11" type="ORF">D3242_03065</name>
</gene>
<dbReference type="GO" id="GO:0005886">
    <property type="term" value="C:plasma membrane"/>
    <property type="evidence" value="ECO:0007669"/>
    <property type="project" value="UniProtKB-SubCell"/>
</dbReference>
<evidence type="ECO:0000256" key="2">
    <source>
        <dbReference type="ARBA" id="ARBA00011262"/>
    </source>
</evidence>
<evidence type="ECO:0000256" key="9">
    <source>
        <dbReference type="ARBA" id="ARBA00025439"/>
    </source>
</evidence>
<evidence type="ECO:0000313" key="11">
    <source>
        <dbReference type="EMBL" id="RJT38218.1"/>
    </source>
</evidence>
<sequence>METNVTSIATKTPNATGEPGVNASRFEVVKRGFPLAMLVLLIVTFSIASPRFLTFSNFLIVLQQGTVLLVAALGMTFVIMAGSIDLSVGSIVALAALATALTADSLGAAAIIPAIAVGAAAGLVNGVLLAKGKVPSFIATMGAMVVYRGIVLLFTRGAPVSIEDEQFLNVYTNRTLGIPHSVIIGLVLMVVAYGIINRTVFGREVRAIGGGERVAILTGIQVARVKIYMYVLLGALCGIAGLLQGARAMAATAQLGEGLELDVIAAVVVGGTPLTGGVGSVVGTMLGVLIITLLSNGMNMAGVDPYLQNIVKGTVLVCAVFVTIDRRKIGIIK</sequence>
<protein>
    <recommendedName>
        <fullName evidence="10">Autoinducer 2 import system permease protein LsrD</fullName>
    </recommendedName>
</protein>
<comment type="function">
    <text evidence="9">Part of the ABC transporter complex LsrABCD involved in autoinducer 2 (AI-2) import. Probably responsible for the translocation of the substrate across the membrane.</text>
</comment>
<keyword evidence="7" id="KW-1133">Transmembrane helix</keyword>
<dbReference type="Pfam" id="PF02653">
    <property type="entry name" value="BPD_transp_2"/>
    <property type="match status" value="1"/>
</dbReference>
<comment type="subunit">
    <text evidence="2">The complex is composed of two ATP-binding proteins (LsrA), two transmembrane proteins (LsrC and LsrD) and a solute-binding protein (LsrB).</text>
</comment>
<organism evidence="11 12">
    <name type="scientific">Mesorhizobium jarvisii</name>
    <dbReference type="NCBI Taxonomy" id="1777867"/>
    <lineage>
        <taxon>Bacteria</taxon>
        <taxon>Pseudomonadati</taxon>
        <taxon>Pseudomonadota</taxon>
        <taxon>Alphaproteobacteria</taxon>
        <taxon>Hyphomicrobiales</taxon>
        <taxon>Phyllobacteriaceae</taxon>
        <taxon>Mesorhizobium</taxon>
    </lineage>
</organism>
<accession>A0A6M7TMU4</accession>
<dbReference type="Proteomes" id="UP000275530">
    <property type="component" value="Unassembled WGS sequence"/>
</dbReference>